<dbReference type="AlphaFoldDB" id="A0A4R9AFD2"/>
<dbReference type="InterPro" id="IPR003870">
    <property type="entry name" value="DUF222"/>
</dbReference>
<dbReference type="EMBL" id="SOHJ01000009">
    <property type="protein sequence ID" value="TFD59855.1"/>
    <property type="molecule type" value="Genomic_DNA"/>
</dbReference>
<keyword evidence="4" id="KW-1185">Reference proteome</keyword>
<name>A0A4R9AFD2_9MICO</name>
<dbReference type="RefSeq" id="WP_134514632.1">
    <property type="nucleotide sequence ID" value="NZ_SOHJ01000009.1"/>
</dbReference>
<dbReference type="Pfam" id="PF02720">
    <property type="entry name" value="DUF222"/>
    <property type="match status" value="1"/>
</dbReference>
<feature type="domain" description="DUF222" evidence="2">
    <location>
        <begin position="2"/>
        <end position="209"/>
    </location>
</feature>
<feature type="compositionally biased region" description="Low complexity" evidence="1">
    <location>
        <begin position="212"/>
        <end position="234"/>
    </location>
</feature>
<evidence type="ECO:0000256" key="1">
    <source>
        <dbReference type="SAM" id="MobiDB-lite"/>
    </source>
</evidence>
<proteinExistence type="predicted"/>
<evidence type="ECO:0000313" key="4">
    <source>
        <dbReference type="Proteomes" id="UP000298170"/>
    </source>
</evidence>
<protein>
    <submittedName>
        <fullName evidence="3">DUF222 domain-containing protein</fullName>
    </submittedName>
</protein>
<dbReference type="Proteomes" id="UP000298170">
    <property type="component" value="Unassembled WGS sequence"/>
</dbReference>
<comment type="caution">
    <text evidence="3">The sequence shown here is derived from an EMBL/GenBank/DDBJ whole genome shotgun (WGS) entry which is preliminary data.</text>
</comment>
<gene>
    <name evidence="3" type="ORF">E3T39_09210</name>
</gene>
<evidence type="ECO:0000313" key="3">
    <source>
        <dbReference type="EMBL" id="TFD59855.1"/>
    </source>
</evidence>
<dbReference type="OrthoDB" id="5177627at2"/>
<evidence type="ECO:0000259" key="2">
    <source>
        <dbReference type="Pfam" id="PF02720"/>
    </source>
</evidence>
<feature type="region of interest" description="Disordered" evidence="1">
    <location>
        <begin position="212"/>
        <end position="268"/>
    </location>
</feature>
<reference evidence="3 4" key="1">
    <citation type="submission" date="2019-03" db="EMBL/GenBank/DDBJ databases">
        <title>Genomics of glacier-inhabiting Cryobacterium strains.</title>
        <authorList>
            <person name="Liu Q."/>
            <person name="Xin Y.-H."/>
        </authorList>
    </citation>
    <scope>NUCLEOTIDE SEQUENCE [LARGE SCALE GENOMIC DNA]</scope>
    <source>
        <strain evidence="3 4">Sr39</strain>
    </source>
</reference>
<organism evidence="3 4">
    <name type="scientific">Cryobacterium suzukii</name>
    <dbReference type="NCBI Taxonomy" id="1259198"/>
    <lineage>
        <taxon>Bacteria</taxon>
        <taxon>Bacillati</taxon>
        <taxon>Actinomycetota</taxon>
        <taxon>Actinomycetes</taxon>
        <taxon>Micrococcales</taxon>
        <taxon>Microbacteriaceae</taxon>
        <taxon>Cryobacterium</taxon>
    </lineage>
</organism>
<sequence length="268" mass="27765">MASRLDPDGTAPTDDVTEATSTLTFGLLRNGLYPLRADVTPELRGIMDTLFDTYLSARSRTPIFVPTESLDGGTGTDGATLDGLDEADGDTERFSADPFTGDARFDGDRRTAGEKRADILRSVFEAAARDPKTPTMGGAAPTVMIHVNAADLDQGRGVGWIDGIEAPVSLRRVKEAICAGGTQKIIVGTNGDILYLGDKMRCFTPKQRAASVPATKAASSPAAPSPPAGAKSTTYNPTTRADQPPSPTAPCCAGSTTTPSTPTAGTSA</sequence>
<accession>A0A4R9AFD2</accession>
<feature type="compositionally biased region" description="Low complexity" evidence="1">
    <location>
        <begin position="250"/>
        <end position="268"/>
    </location>
</feature>